<name>A0A193LKS8_9GAMM</name>
<evidence type="ECO:0000313" key="2">
    <source>
        <dbReference type="Proteomes" id="UP000092695"/>
    </source>
</evidence>
<evidence type="ECO:0000313" key="1">
    <source>
        <dbReference type="EMBL" id="ANO53046.1"/>
    </source>
</evidence>
<dbReference type="STRING" id="1548547.BA177_06235"/>
<gene>
    <name evidence="1" type="ORF">BA177_06235</name>
</gene>
<accession>A0A193LKS8</accession>
<dbReference type="GO" id="GO:0005507">
    <property type="term" value="F:copper ion binding"/>
    <property type="evidence" value="ECO:0007669"/>
    <property type="project" value="InterPro"/>
</dbReference>
<organism evidence="1 2">
    <name type="scientific">Woeseia oceani</name>
    <dbReference type="NCBI Taxonomy" id="1548547"/>
    <lineage>
        <taxon>Bacteria</taxon>
        <taxon>Pseudomonadati</taxon>
        <taxon>Pseudomonadota</taxon>
        <taxon>Gammaproteobacteria</taxon>
        <taxon>Woeseiales</taxon>
        <taxon>Woeseiaceae</taxon>
        <taxon>Woeseia</taxon>
    </lineage>
</organism>
<dbReference type="InterPro" id="IPR007939">
    <property type="entry name" value="Cu-R_B_prcur"/>
</dbReference>
<dbReference type="AlphaFoldDB" id="A0A193LKS8"/>
<dbReference type="Pfam" id="PF05275">
    <property type="entry name" value="CopB"/>
    <property type="match status" value="1"/>
</dbReference>
<evidence type="ECO:0008006" key="3">
    <source>
        <dbReference type="Google" id="ProtNLM"/>
    </source>
</evidence>
<keyword evidence="2" id="KW-1185">Reference proteome</keyword>
<dbReference type="GO" id="GO:0006878">
    <property type="term" value="P:intracellular copper ion homeostasis"/>
    <property type="evidence" value="ECO:0007669"/>
    <property type="project" value="InterPro"/>
</dbReference>
<sequence>MHKPGPYWKVAGDRLESGIADGEDSYAWEAQGWYGYDFNRLRWKTEGEGRTGSAPEHAELQLLFSRLFAPYWEWQLGVRHDFRPSDGRSFLVAGLQGVAPYEFEIDAAAFVSEDGDVSMRFEAEYELLLTQRWILQPGFAVDAALSGVPEAGVASGVNSSELGLRLRYEMRREFAPYVGIEWRQSYGNAADRLRSAGEETSATSLVAGLRFWF</sequence>
<reference evidence="1 2" key="1">
    <citation type="submission" date="2016-06" db="EMBL/GenBank/DDBJ databases">
        <title>Complete genome sequence of a deep-branching marine Gamma Proteobacterium Woeseia oceani type strain XK5.</title>
        <authorList>
            <person name="Mu D."/>
            <person name="Du Z."/>
        </authorList>
    </citation>
    <scope>NUCLEOTIDE SEQUENCE [LARGE SCALE GENOMIC DNA]</scope>
    <source>
        <strain evidence="1 2">XK5</strain>
    </source>
</reference>
<dbReference type="KEGG" id="woc:BA177_06235"/>
<dbReference type="EMBL" id="CP016268">
    <property type="protein sequence ID" value="ANO53046.1"/>
    <property type="molecule type" value="Genomic_DNA"/>
</dbReference>
<dbReference type="GO" id="GO:0009279">
    <property type="term" value="C:cell outer membrane"/>
    <property type="evidence" value="ECO:0007669"/>
    <property type="project" value="InterPro"/>
</dbReference>
<proteinExistence type="predicted"/>
<dbReference type="Proteomes" id="UP000092695">
    <property type="component" value="Chromosome"/>
</dbReference>
<protein>
    <recommendedName>
        <fullName evidence="3">Copper resistance protein CopB</fullName>
    </recommendedName>
</protein>